<dbReference type="Proteomes" id="UP000434582">
    <property type="component" value="Unassembled WGS sequence"/>
</dbReference>
<accession>A0A7X2D467</accession>
<feature type="compositionally biased region" description="Low complexity" evidence="1">
    <location>
        <begin position="1"/>
        <end position="23"/>
    </location>
</feature>
<protein>
    <submittedName>
        <fullName evidence="2">Uncharacterized protein</fullName>
    </submittedName>
</protein>
<sequence>MADVPGLSGPSSSSPSAPRGSDSVRLTVPPVDDRGARTGQTGAGRDPATAPSRDQPPHVIRFEGRDLDPYAPRGTYLDITV</sequence>
<dbReference type="RefSeq" id="WP_153341806.1">
    <property type="nucleotide sequence ID" value="NZ_WIVE01000009.1"/>
</dbReference>
<organism evidence="2 3">
    <name type="scientific">Roseospira navarrensis</name>
    <dbReference type="NCBI Taxonomy" id="140058"/>
    <lineage>
        <taxon>Bacteria</taxon>
        <taxon>Pseudomonadati</taxon>
        <taxon>Pseudomonadota</taxon>
        <taxon>Alphaproteobacteria</taxon>
        <taxon>Rhodospirillales</taxon>
        <taxon>Rhodospirillaceae</taxon>
        <taxon>Roseospira</taxon>
    </lineage>
</organism>
<keyword evidence="3" id="KW-1185">Reference proteome</keyword>
<evidence type="ECO:0000313" key="2">
    <source>
        <dbReference type="EMBL" id="MQX35875.1"/>
    </source>
</evidence>
<dbReference type="AlphaFoldDB" id="A0A7X2D467"/>
<reference evidence="2 3" key="1">
    <citation type="submission" date="2019-10" db="EMBL/GenBank/DDBJ databases">
        <title>Draft whole-genome sequence of the purple nonsulfur photosynthetic bacterium Roseospira navarrensis DSM 15114.</title>
        <authorList>
            <person name="Kyndt J.A."/>
            <person name="Meyer T.E."/>
        </authorList>
    </citation>
    <scope>NUCLEOTIDE SEQUENCE [LARGE SCALE GENOMIC DNA]</scope>
    <source>
        <strain evidence="2 3">DSM 15114</strain>
    </source>
</reference>
<proteinExistence type="predicted"/>
<name>A0A7X2D467_9PROT</name>
<evidence type="ECO:0000313" key="3">
    <source>
        <dbReference type="Proteomes" id="UP000434582"/>
    </source>
</evidence>
<comment type="caution">
    <text evidence="2">The sequence shown here is derived from an EMBL/GenBank/DDBJ whole genome shotgun (WGS) entry which is preliminary data.</text>
</comment>
<dbReference type="OrthoDB" id="10010143at2"/>
<evidence type="ECO:0000256" key="1">
    <source>
        <dbReference type="SAM" id="MobiDB-lite"/>
    </source>
</evidence>
<feature type="region of interest" description="Disordered" evidence="1">
    <location>
        <begin position="1"/>
        <end position="71"/>
    </location>
</feature>
<dbReference type="EMBL" id="WIVE01000009">
    <property type="protein sequence ID" value="MQX35875.1"/>
    <property type="molecule type" value="Genomic_DNA"/>
</dbReference>
<gene>
    <name evidence="2" type="ORF">GHC57_05015</name>
</gene>